<dbReference type="Proteomes" id="UP000254841">
    <property type="component" value="Unassembled WGS sequence"/>
</dbReference>
<evidence type="ECO:0000313" key="1">
    <source>
        <dbReference type="EMBL" id="STO96368.1"/>
    </source>
</evidence>
<dbReference type="OrthoDB" id="5328712at2"/>
<dbReference type="EMBL" id="UGHV01000001">
    <property type="protein sequence ID" value="STO96368.1"/>
    <property type="molecule type" value="Genomic_DNA"/>
</dbReference>
<dbReference type="RefSeq" id="WP_115010708.1">
    <property type="nucleotide sequence ID" value="NZ_UGHV01000001.1"/>
</dbReference>
<protein>
    <submittedName>
        <fullName evidence="1">Membrane protein</fullName>
    </submittedName>
</protein>
<sequence>MRDKSYAKGACSLGLQAGGRALLLYRRVARGAILLAIFACLCQASQIAPYLDPDKPLDYDNLDLSYYPYIIAYNATTDEEIIDLVNSLEASNQKTGVFIGLYGGWIFHNATNDPAYLSGNAYAYGAKVGYQSFYPSLYDRLSIPNIVGSRIYVQYLGSNAKELSYADIGFSGVGVSADILVDLPVAKGLESGAIMGLGLFSMAYDNKPDSSLGGVINLGFDVVIATKHRTEAEIKFIINDKLDWFGAATMVGYSYVF</sequence>
<organism evidence="1 2">
    <name type="scientific">Helicobacter canis</name>
    <dbReference type="NCBI Taxonomy" id="29419"/>
    <lineage>
        <taxon>Bacteria</taxon>
        <taxon>Pseudomonadati</taxon>
        <taxon>Campylobacterota</taxon>
        <taxon>Epsilonproteobacteria</taxon>
        <taxon>Campylobacterales</taxon>
        <taxon>Helicobacteraceae</taxon>
        <taxon>Helicobacter</taxon>
    </lineage>
</organism>
<gene>
    <name evidence="1" type="ORF">NCTC12410_00179</name>
</gene>
<name>A0A377J1X7_9HELI</name>
<reference evidence="1 2" key="1">
    <citation type="submission" date="2018-06" db="EMBL/GenBank/DDBJ databases">
        <authorList>
            <consortium name="Pathogen Informatics"/>
            <person name="Doyle S."/>
        </authorList>
    </citation>
    <scope>NUCLEOTIDE SEQUENCE [LARGE SCALE GENOMIC DNA]</scope>
    <source>
        <strain evidence="1 2">NCTC12410</strain>
    </source>
</reference>
<evidence type="ECO:0000313" key="2">
    <source>
        <dbReference type="Proteomes" id="UP000254841"/>
    </source>
</evidence>
<dbReference type="AlphaFoldDB" id="A0A377J1X7"/>
<accession>A0A377J1X7</accession>
<proteinExistence type="predicted"/>